<evidence type="ECO:0000256" key="1">
    <source>
        <dbReference type="SAM" id="MobiDB-lite"/>
    </source>
</evidence>
<gene>
    <name evidence="2" type="ORF">BDZ94DRAFT_1321611</name>
</gene>
<evidence type="ECO:0000313" key="2">
    <source>
        <dbReference type="EMBL" id="KAF9463658.1"/>
    </source>
</evidence>
<evidence type="ECO:0000313" key="3">
    <source>
        <dbReference type="Proteomes" id="UP000807353"/>
    </source>
</evidence>
<sequence>MPSIPYKPFLTKASGRDCLKPSSLSTGGERRTTRKDRAIIRILIKHGLSCFSVAQRVGFSQKTVGNVLKKRIGGFVNDDESQDYKFVKESFITKYPPLPPANSSAQCTKRGKKPKFDVVDADTGGPPLKQTTDTSVSQSLSISHPQLQDVTQKSHSKGSKDNPIEVDSTPPEGAENMNQSIMDFLLNLDHDLSSIYHALKSQDLGTLEKLFAIAVWPEETLHQLFKEALPLTSITQRLILVKGMKDCIMGE</sequence>
<feature type="region of interest" description="Disordered" evidence="1">
    <location>
        <begin position="97"/>
        <end position="176"/>
    </location>
</feature>
<comment type="caution">
    <text evidence="2">The sequence shown here is derived from an EMBL/GenBank/DDBJ whole genome shotgun (WGS) entry which is preliminary data.</text>
</comment>
<keyword evidence="3" id="KW-1185">Reference proteome</keyword>
<dbReference type="Proteomes" id="UP000807353">
    <property type="component" value="Unassembled WGS sequence"/>
</dbReference>
<protein>
    <submittedName>
        <fullName evidence="2">Uncharacterized protein</fullName>
    </submittedName>
</protein>
<organism evidence="2 3">
    <name type="scientific">Collybia nuda</name>
    <dbReference type="NCBI Taxonomy" id="64659"/>
    <lineage>
        <taxon>Eukaryota</taxon>
        <taxon>Fungi</taxon>
        <taxon>Dikarya</taxon>
        <taxon>Basidiomycota</taxon>
        <taxon>Agaricomycotina</taxon>
        <taxon>Agaricomycetes</taxon>
        <taxon>Agaricomycetidae</taxon>
        <taxon>Agaricales</taxon>
        <taxon>Tricholomatineae</taxon>
        <taxon>Clitocybaceae</taxon>
        <taxon>Collybia</taxon>
    </lineage>
</organism>
<dbReference type="AlphaFoldDB" id="A0A9P6CKD2"/>
<dbReference type="OrthoDB" id="3051543at2759"/>
<feature type="compositionally biased region" description="Polar residues" evidence="1">
    <location>
        <begin position="129"/>
        <end position="153"/>
    </location>
</feature>
<accession>A0A9P6CKD2</accession>
<name>A0A9P6CKD2_9AGAR</name>
<dbReference type="EMBL" id="MU150260">
    <property type="protein sequence ID" value="KAF9463658.1"/>
    <property type="molecule type" value="Genomic_DNA"/>
</dbReference>
<proteinExistence type="predicted"/>
<reference evidence="2" key="1">
    <citation type="submission" date="2020-11" db="EMBL/GenBank/DDBJ databases">
        <authorList>
            <consortium name="DOE Joint Genome Institute"/>
            <person name="Ahrendt S."/>
            <person name="Riley R."/>
            <person name="Andreopoulos W."/>
            <person name="Labutti K."/>
            <person name="Pangilinan J."/>
            <person name="Ruiz-Duenas F.J."/>
            <person name="Barrasa J.M."/>
            <person name="Sanchez-Garcia M."/>
            <person name="Camarero S."/>
            <person name="Miyauchi S."/>
            <person name="Serrano A."/>
            <person name="Linde D."/>
            <person name="Babiker R."/>
            <person name="Drula E."/>
            <person name="Ayuso-Fernandez I."/>
            <person name="Pacheco R."/>
            <person name="Padilla G."/>
            <person name="Ferreira P."/>
            <person name="Barriuso J."/>
            <person name="Kellner H."/>
            <person name="Castanera R."/>
            <person name="Alfaro M."/>
            <person name="Ramirez L."/>
            <person name="Pisabarro A.G."/>
            <person name="Kuo A."/>
            <person name="Tritt A."/>
            <person name="Lipzen A."/>
            <person name="He G."/>
            <person name="Yan M."/>
            <person name="Ng V."/>
            <person name="Cullen D."/>
            <person name="Martin F."/>
            <person name="Rosso M.-N."/>
            <person name="Henrissat B."/>
            <person name="Hibbett D."/>
            <person name="Martinez A.T."/>
            <person name="Grigoriev I.V."/>
        </authorList>
    </citation>
    <scope>NUCLEOTIDE SEQUENCE</scope>
    <source>
        <strain evidence="2">CBS 247.69</strain>
    </source>
</reference>